<keyword evidence="2" id="KW-0472">Membrane</keyword>
<evidence type="ECO:0000313" key="4">
    <source>
        <dbReference type="Proteomes" id="UP001150904"/>
    </source>
</evidence>
<keyword evidence="2" id="KW-0812">Transmembrane</keyword>
<feature type="transmembrane region" description="Helical" evidence="2">
    <location>
        <begin position="307"/>
        <end position="328"/>
    </location>
</feature>
<feature type="transmembrane region" description="Helical" evidence="2">
    <location>
        <begin position="412"/>
        <end position="434"/>
    </location>
</feature>
<dbReference type="AlphaFoldDB" id="A0A9W9N3M9"/>
<feature type="compositionally biased region" description="Polar residues" evidence="1">
    <location>
        <begin position="475"/>
        <end position="485"/>
    </location>
</feature>
<keyword evidence="2" id="KW-1133">Transmembrane helix</keyword>
<reference evidence="3" key="2">
    <citation type="journal article" date="2023" name="IMA Fungus">
        <title>Comparative genomic study of the Penicillium genus elucidates a diverse pangenome and 15 lateral gene transfer events.</title>
        <authorList>
            <person name="Petersen C."/>
            <person name="Sorensen T."/>
            <person name="Nielsen M.R."/>
            <person name="Sondergaard T.E."/>
            <person name="Sorensen J.L."/>
            <person name="Fitzpatrick D.A."/>
            <person name="Frisvad J.C."/>
            <person name="Nielsen K.L."/>
        </authorList>
    </citation>
    <scope>NUCLEOTIDE SEQUENCE</scope>
    <source>
        <strain evidence="3">IBT 15544</strain>
    </source>
</reference>
<keyword evidence="4" id="KW-1185">Reference proteome</keyword>
<feature type="transmembrane region" description="Helical" evidence="2">
    <location>
        <begin position="213"/>
        <end position="233"/>
    </location>
</feature>
<name>A0A9W9N3M9_9EURO</name>
<feature type="compositionally biased region" description="Acidic residues" evidence="1">
    <location>
        <begin position="450"/>
        <end position="469"/>
    </location>
</feature>
<dbReference type="Proteomes" id="UP001150904">
    <property type="component" value="Unassembled WGS sequence"/>
</dbReference>
<reference evidence="3" key="1">
    <citation type="submission" date="2022-12" db="EMBL/GenBank/DDBJ databases">
        <authorList>
            <person name="Petersen C."/>
        </authorList>
    </citation>
    <scope>NUCLEOTIDE SEQUENCE</scope>
    <source>
        <strain evidence="3">IBT 15544</strain>
    </source>
</reference>
<dbReference type="EMBL" id="JAPQKR010000008">
    <property type="protein sequence ID" value="KAJ5212550.1"/>
    <property type="molecule type" value="Genomic_DNA"/>
</dbReference>
<dbReference type="OrthoDB" id="3789824at2759"/>
<dbReference type="GeneID" id="83178559"/>
<dbReference type="RefSeq" id="XP_058310720.1">
    <property type="nucleotide sequence ID" value="XM_058451258.1"/>
</dbReference>
<evidence type="ECO:0000256" key="1">
    <source>
        <dbReference type="SAM" id="MobiDB-lite"/>
    </source>
</evidence>
<gene>
    <name evidence="3" type="ORF">N7498_004196</name>
</gene>
<comment type="caution">
    <text evidence="3">The sequence shown here is derived from an EMBL/GenBank/DDBJ whole genome shotgun (WGS) entry which is preliminary data.</text>
</comment>
<feature type="region of interest" description="Disordered" evidence="1">
    <location>
        <begin position="441"/>
        <end position="485"/>
    </location>
</feature>
<sequence>MAGNDTLSLCSDPKYVFLSFDNLAHCYATYEDTTGANFTHVVETCLTDYCENPYPDLGGCGNWNGGDIGPFAVYTQGNQSFWNNATCVGVSEGVNSDIGGPGVFVSYLMQLGMVFYFWTLLRSFRLFSSIKAFFNRRKRRRGTSSTKQTNGTIIPIIRHYIAQNDRILRVILVEFQEAQCFFMIASQAAILLAKDSNTVFASTTIRSLWANNGVAGIVSSAGVLPVVMGMWCLQKMHELEPWIFLLSLASVILSEFSLYWTYETPSLGQLVPIDYNRWPKSCGGYAPPLIYCLDDLELTDERVPLAFFWHVLNPYCMIMFGLIIITWLHRHIGEMVDVNEICERALVHLGLGSFLSQDSTTARFNWARWLRRLPSLLTFLVESLFIVAFIFEGVCFGLFARIGLIDFNDWGFGQIVALTIWFPVLSKYAYLLLFGTESYSRSRMPKSAEADEADEADEDGEKTENDAGDVESPAQELSNVITQKA</sequence>
<feature type="transmembrane region" description="Helical" evidence="2">
    <location>
        <begin position="376"/>
        <end position="400"/>
    </location>
</feature>
<organism evidence="3 4">
    <name type="scientific">Penicillium cinerascens</name>
    <dbReference type="NCBI Taxonomy" id="70096"/>
    <lineage>
        <taxon>Eukaryota</taxon>
        <taxon>Fungi</taxon>
        <taxon>Dikarya</taxon>
        <taxon>Ascomycota</taxon>
        <taxon>Pezizomycotina</taxon>
        <taxon>Eurotiomycetes</taxon>
        <taxon>Eurotiomycetidae</taxon>
        <taxon>Eurotiales</taxon>
        <taxon>Aspergillaceae</taxon>
        <taxon>Penicillium</taxon>
    </lineage>
</organism>
<evidence type="ECO:0000313" key="3">
    <source>
        <dbReference type="EMBL" id="KAJ5212550.1"/>
    </source>
</evidence>
<evidence type="ECO:0000256" key="2">
    <source>
        <dbReference type="SAM" id="Phobius"/>
    </source>
</evidence>
<accession>A0A9W9N3M9</accession>
<protein>
    <submittedName>
        <fullName evidence="3">Uncharacterized protein</fullName>
    </submittedName>
</protein>
<feature type="transmembrane region" description="Helical" evidence="2">
    <location>
        <begin position="167"/>
        <end position="193"/>
    </location>
</feature>
<proteinExistence type="predicted"/>
<feature type="transmembrane region" description="Helical" evidence="2">
    <location>
        <begin position="242"/>
        <end position="262"/>
    </location>
</feature>